<comment type="caution">
    <text evidence="1">The sequence shown here is derived from an EMBL/GenBank/DDBJ whole genome shotgun (WGS) entry which is preliminary data.</text>
</comment>
<name>A0A9Q1M369_9SOLA</name>
<keyword evidence="2" id="KW-1185">Reference proteome</keyword>
<accession>A0A9Q1M369</accession>
<reference evidence="2" key="1">
    <citation type="journal article" date="2023" name="Proc. Natl. Acad. Sci. U.S.A.">
        <title>Genomic and structural basis for evolution of tropane alkaloid biosynthesis.</title>
        <authorList>
            <person name="Wanga Y.-J."/>
            <person name="Taina T."/>
            <person name="Yua J.-Y."/>
            <person name="Lia J."/>
            <person name="Xua B."/>
            <person name="Chenc J."/>
            <person name="D'Auriad J.C."/>
            <person name="Huanga J.-P."/>
            <person name="Huanga S.-X."/>
        </authorList>
    </citation>
    <scope>NUCLEOTIDE SEQUENCE [LARGE SCALE GENOMIC DNA]</scope>
    <source>
        <strain evidence="2">cv. KIB-2019</strain>
    </source>
</reference>
<evidence type="ECO:0000313" key="1">
    <source>
        <dbReference type="EMBL" id="KAJ8549732.1"/>
    </source>
</evidence>
<dbReference type="OrthoDB" id="1299713at2759"/>
<gene>
    <name evidence="1" type="ORF">K7X08_033439</name>
</gene>
<organism evidence="1 2">
    <name type="scientific">Anisodus acutangulus</name>
    <dbReference type="NCBI Taxonomy" id="402998"/>
    <lineage>
        <taxon>Eukaryota</taxon>
        <taxon>Viridiplantae</taxon>
        <taxon>Streptophyta</taxon>
        <taxon>Embryophyta</taxon>
        <taxon>Tracheophyta</taxon>
        <taxon>Spermatophyta</taxon>
        <taxon>Magnoliopsida</taxon>
        <taxon>eudicotyledons</taxon>
        <taxon>Gunneridae</taxon>
        <taxon>Pentapetalae</taxon>
        <taxon>asterids</taxon>
        <taxon>lamiids</taxon>
        <taxon>Solanales</taxon>
        <taxon>Solanaceae</taxon>
        <taxon>Solanoideae</taxon>
        <taxon>Hyoscyameae</taxon>
        <taxon>Anisodus</taxon>
    </lineage>
</organism>
<evidence type="ECO:0000313" key="2">
    <source>
        <dbReference type="Proteomes" id="UP001152561"/>
    </source>
</evidence>
<protein>
    <submittedName>
        <fullName evidence="1">Uncharacterized protein</fullName>
    </submittedName>
</protein>
<dbReference type="AlphaFoldDB" id="A0A9Q1M369"/>
<dbReference type="Proteomes" id="UP001152561">
    <property type="component" value="Unassembled WGS sequence"/>
</dbReference>
<dbReference type="EMBL" id="JAJAGQ010000011">
    <property type="protein sequence ID" value="KAJ8549732.1"/>
    <property type="molecule type" value="Genomic_DNA"/>
</dbReference>
<proteinExistence type="predicted"/>
<sequence>MYAIPVEPFPCESTWEIPLNVSEEIVLPPERPKMKRIKPFHETTDLNFQKDNCWKQTEAIRRKFDNLAEGEVLTQTE</sequence>